<evidence type="ECO:0000256" key="2">
    <source>
        <dbReference type="ARBA" id="ARBA00013184"/>
    </source>
</evidence>
<dbReference type="PANTHER" id="PTHR31571:SF2">
    <property type="entry name" value="HISTONE ACETYLTRANSFERASE RTT109"/>
    <property type="match status" value="1"/>
</dbReference>
<keyword evidence="5" id="KW-0007">Acetylation</keyword>
<gene>
    <name evidence="11" type="ORF">VKT23_003603</name>
</gene>
<feature type="region of interest" description="Disordered" evidence="10">
    <location>
        <begin position="518"/>
        <end position="553"/>
    </location>
</feature>
<keyword evidence="7" id="KW-0804">Transcription</keyword>
<feature type="compositionally biased region" description="Basic and acidic residues" evidence="10">
    <location>
        <begin position="315"/>
        <end position="330"/>
    </location>
</feature>
<evidence type="ECO:0000313" key="12">
    <source>
        <dbReference type="Proteomes" id="UP001498398"/>
    </source>
</evidence>
<feature type="region of interest" description="Disordered" evidence="10">
    <location>
        <begin position="277"/>
        <end position="335"/>
    </location>
</feature>
<dbReference type="Proteomes" id="UP001498398">
    <property type="component" value="Unassembled WGS sequence"/>
</dbReference>
<dbReference type="EMBL" id="JBANRG010000003">
    <property type="protein sequence ID" value="KAK7469112.1"/>
    <property type="molecule type" value="Genomic_DNA"/>
</dbReference>
<dbReference type="PANTHER" id="PTHR31571">
    <property type="entry name" value="ALTERED INHERITANCE OF MITOCHONDRIA PROTEIN 6"/>
    <property type="match status" value="1"/>
</dbReference>
<evidence type="ECO:0000256" key="8">
    <source>
        <dbReference type="ARBA" id="ARBA00023242"/>
    </source>
</evidence>
<proteinExistence type="predicted"/>
<evidence type="ECO:0000256" key="3">
    <source>
        <dbReference type="ARBA" id="ARBA00022679"/>
    </source>
</evidence>
<dbReference type="SMART" id="SM01250">
    <property type="entry name" value="KAT11"/>
    <property type="match status" value="1"/>
</dbReference>
<keyword evidence="8" id="KW-0539">Nucleus</keyword>
<keyword evidence="3" id="KW-0808">Transferase</keyword>
<dbReference type="InterPro" id="IPR016849">
    <property type="entry name" value="Rtt109"/>
</dbReference>
<evidence type="ECO:0000256" key="10">
    <source>
        <dbReference type="SAM" id="MobiDB-lite"/>
    </source>
</evidence>
<comment type="subcellular location">
    <subcellularLocation>
        <location evidence="1">Nucleus</location>
    </subcellularLocation>
</comment>
<feature type="region of interest" description="Disordered" evidence="10">
    <location>
        <begin position="439"/>
        <end position="497"/>
    </location>
</feature>
<keyword evidence="4" id="KW-0227">DNA damage</keyword>
<organism evidence="11 12">
    <name type="scientific">Marasmiellus scandens</name>
    <dbReference type="NCBI Taxonomy" id="2682957"/>
    <lineage>
        <taxon>Eukaryota</taxon>
        <taxon>Fungi</taxon>
        <taxon>Dikarya</taxon>
        <taxon>Basidiomycota</taxon>
        <taxon>Agaricomycotina</taxon>
        <taxon>Agaricomycetes</taxon>
        <taxon>Agaricomycetidae</taxon>
        <taxon>Agaricales</taxon>
        <taxon>Marasmiineae</taxon>
        <taxon>Omphalotaceae</taxon>
        <taxon>Marasmiellus</taxon>
    </lineage>
</organism>
<evidence type="ECO:0000256" key="1">
    <source>
        <dbReference type="ARBA" id="ARBA00004123"/>
    </source>
</evidence>
<keyword evidence="12" id="KW-1185">Reference proteome</keyword>
<comment type="caution">
    <text evidence="11">The sequence shown here is derived from an EMBL/GenBank/DDBJ whole genome shotgun (WGS) entry which is preliminary data.</text>
</comment>
<evidence type="ECO:0000313" key="11">
    <source>
        <dbReference type="EMBL" id="KAK7469112.1"/>
    </source>
</evidence>
<protein>
    <recommendedName>
        <fullName evidence="2">histone acetyltransferase</fullName>
        <ecNumber evidence="2">2.3.1.48</ecNumber>
    </recommendedName>
</protein>
<evidence type="ECO:0000256" key="9">
    <source>
        <dbReference type="ARBA" id="ARBA00048940"/>
    </source>
</evidence>
<comment type="catalytic activity">
    <reaction evidence="9">
        <text>L-lysyl-[histone] + acetyl-CoA = N(6)-acetyl-L-lysyl-[histone] + CoA + H(+)</text>
        <dbReference type="Rhea" id="RHEA:21992"/>
        <dbReference type="Rhea" id="RHEA-COMP:9845"/>
        <dbReference type="Rhea" id="RHEA-COMP:11338"/>
        <dbReference type="ChEBI" id="CHEBI:15378"/>
        <dbReference type="ChEBI" id="CHEBI:29969"/>
        <dbReference type="ChEBI" id="CHEBI:57287"/>
        <dbReference type="ChEBI" id="CHEBI:57288"/>
        <dbReference type="ChEBI" id="CHEBI:61930"/>
        <dbReference type="EC" id="2.3.1.48"/>
    </reaction>
    <physiologicalReaction direction="left-to-right" evidence="9">
        <dbReference type="Rhea" id="RHEA:21993"/>
    </physiologicalReaction>
</comment>
<sequence length="553" mass="60388">MSLHLRDALLDGLKTLPGTREFHVHVLVSAPRKHSALYQYAQPRCRTYLQDILVLLSEQSTPDSPRILVTAIEACVYNIPATSCAILYVSKVDSTGQASSPSPTTTLVKSFLSFHANPATRPVAADHFWIHIFARAQNQYLFPNSADYPGKRPLSDVKLCGWWKRVLNDTAVKLNEEIGSGKALIKLFYVLPGYSQLDAEYSLKHISTSTSSLPMSHAHQLTWTYGHPYSETEIPLACPRDPSDPDSLHNLGNYIPSFDDDPKSRFLDEIAYTTEGEGIKSPARKRPRTVSTASNGEASESVLVSTLGPGGSEGADEKGDSTNGKNDRPQGELGKVTPDEFWERMSFRQECVAGAVTGFFTLGMTMLRKNTEDGSTEKSTVSPLAPQPGQVSSKINKRVITSLMTGVEFSTKERAVRSTESVEGTIRGLCEGISTIPTPIIQAPQPRRASGASEGRRTPERESSSALLAPPRTPPPRMTNGKRIIPDVSPNPFPEPETSLETYNSYIYGSVCVSNPITTAPEKGRSEGEKGEGTTPHVTVLTVRKKKKRTDGN</sequence>
<name>A0ABR1K458_9AGAR</name>
<evidence type="ECO:0000256" key="7">
    <source>
        <dbReference type="ARBA" id="ARBA00023163"/>
    </source>
</evidence>
<dbReference type="InterPro" id="IPR051236">
    <property type="entry name" value="HAT_RTT109-like"/>
</dbReference>
<feature type="compositionally biased region" description="Polar residues" evidence="10">
    <location>
        <begin position="289"/>
        <end position="304"/>
    </location>
</feature>
<dbReference type="PROSITE" id="PS51728">
    <property type="entry name" value="RTT109_HAT"/>
    <property type="match status" value="1"/>
</dbReference>
<evidence type="ECO:0000256" key="5">
    <source>
        <dbReference type="ARBA" id="ARBA00022990"/>
    </source>
</evidence>
<dbReference type="Pfam" id="PF08214">
    <property type="entry name" value="HAT_KAT11"/>
    <property type="match status" value="1"/>
</dbReference>
<feature type="compositionally biased region" description="Basic and acidic residues" evidence="10">
    <location>
        <begin position="522"/>
        <end position="532"/>
    </location>
</feature>
<evidence type="ECO:0000256" key="6">
    <source>
        <dbReference type="ARBA" id="ARBA00023015"/>
    </source>
</evidence>
<feature type="compositionally biased region" description="Basic and acidic residues" evidence="10">
    <location>
        <begin position="454"/>
        <end position="463"/>
    </location>
</feature>
<evidence type="ECO:0000256" key="4">
    <source>
        <dbReference type="ARBA" id="ARBA00022763"/>
    </source>
</evidence>
<accession>A0ABR1K458</accession>
<dbReference type="InterPro" id="IPR013178">
    <property type="entry name" value="Histone_AcTrfase_Rtt109/CBP"/>
</dbReference>
<feature type="compositionally biased region" description="Basic residues" evidence="10">
    <location>
        <begin position="543"/>
        <end position="553"/>
    </location>
</feature>
<feature type="region of interest" description="Disordered" evidence="10">
    <location>
        <begin position="371"/>
        <end position="392"/>
    </location>
</feature>
<keyword evidence="6" id="KW-0805">Transcription regulation</keyword>
<dbReference type="EC" id="2.3.1.48" evidence="2"/>
<reference evidence="11 12" key="1">
    <citation type="submission" date="2024-01" db="EMBL/GenBank/DDBJ databases">
        <title>A draft genome for the cacao thread blight pathogen Marasmiellus scandens.</title>
        <authorList>
            <person name="Baruah I.K."/>
            <person name="Leung J."/>
            <person name="Bukari Y."/>
            <person name="Amoako-Attah I."/>
            <person name="Meinhardt L.W."/>
            <person name="Bailey B.A."/>
            <person name="Cohen S.P."/>
        </authorList>
    </citation>
    <scope>NUCLEOTIDE SEQUENCE [LARGE SCALE GENOMIC DNA]</scope>
    <source>
        <strain evidence="11 12">GH-19</strain>
    </source>
</reference>